<feature type="region of interest" description="Disordered" evidence="6">
    <location>
        <begin position="125"/>
        <end position="153"/>
    </location>
</feature>
<comment type="subcellular location">
    <subcellularLocation>
        <location evidence="1">Nucleus</location>
    </subcellularLocation>
</comment>
<dbReference type="InterPro" id="IPR013083">
    <property type="entry name" value="Znf_RING/FYVE/PHD"/>
</dbReference>
<keyword evidence="4" id="KW-0862">Zinc</keyword>
<keyword evidence="2" id="KW-0479">Metal-binding</keyword>
<evidence type="ECO:0000259" key="7">
    <source>
        <dbReference type="PROSITE" id="PS51805"/>
    </source>
</evidence>
<feature type="region of interest" description="Disordered" evidence="6">
    <location>
        <begin position="366"/>
        <end position="417"/>
    </location>
</feature>
<dbReference type="AlphaFoldDB" id="A0A3Q3INH9"/>
<sequence>MGRDGKVSCVLCHRSEETKTTGSLSTKDKVTAHENCLVFASGIYCKLSPEFDDLFGFSVKDVVNEVKRGSKLHCSKCGAKGATAGCELKRCKKSYHYPCAVEDGAESIEDEATGKYGLYCSRHKQGQQNDSDSGNGCTPVSNKPKTSKNDSETGSSKVFCLACEKKEGSISLESLANNIVKLYCDKHAPSSFKRKASDDPTAAGPSDGSDSNPSSNVMHLHSKKQLIFSDKQGEKHKSKRCRRRISDDSSNSDENKSNKDMEIFAPLESDLEESANAVPENELLTVLQLTRKRTESPRGSPSATQLRDENRDGNEEEDEIVIPSDTDSESLLPALKTCTESSSLSRSADLLPQTSTAQPVLVIAAEGEEREDEGSSTEQRAVHRTDRGATKPASRSSMPTPPNMKPSAPGTRSAPSPVVPCSDLGLSIDSSSFWKRCNVAGCTQAIFTDFMNEMNHISSRIQSDQASQEDYDRALAVMDASGKLEELVGKRQTELQRRQTELTTAAAAMNEIVSALKR</sequence>
<feature type="compositionally biased region" description="Basic and acidic residues" evidence="6">
    <location>
        <begin position="253"/>
        <end position="262"/>
    </location>
</feature>
<dbReference type="Proteomes" id="UP000261600">
    <property type="component" value="Unplaced"/>
</dbReference>
<feature type="compositionally biased region" description="Low complexity" evidence="6">
    <location>
        <begin position="204"/>
        <end position="216"/>
    </location>
</feature>
<organism evidence="8 9">
    <name type="scientific">Monopterus albus</name>
    <name type="common">Swamp eel</name>
    <dbReference type="NCBI Taxonomy" id="43700"/>
    <lineage>
        <taxon>Eukaryota</taxon>
        <taxon>Metazoa</taxon>
        <taxon>Chordata</taxon>
        <taxon>Craniata</taxon>
        <taxon>Vertebrata</taxon>
        <taxon>Euteleostomi</taxon>
        <taxon>Actinopterygii</taxon>
        <taxon>Neopterygii</taxon>
        <taxon>Teleostei</taxon>
        <taxon>Neoteleostei</taxon>
        <taxon>Acanthomorphata</taxon>
        <taxon>Anabantaria</taxon>
        <taxon>Synbranchiformes</taxon>
        <taxon>Synbranchidae</taxon>
        <taxon>Monopterus</taxon>
    </lineage>
</organism>
<evidence type="ECO:0000256" key="1">
    <source>
        <dbReference type="ARBA" id="ARBA00004123"/>
    </source>
</evidence>
<dbReference type="GO" id="GO:0008270">
    <property type="term" value="F:zinc ion binding"/>
    <property type="evidence" value="ECO:0007669"/>
    <property type="project" value="UniProtKB-KW"/>
</dbReference>
<reference evidence="8" key="2">
    <citation type="submission" date="2025-09" db="UniProtKB">
        <authorList>
            <consortium name="Ensembl"/>
        </authorList>
    </citation>
    <scope>IDENTIFICATION</scope>
</reference>
<feature type="compositionally biased region" description="Basic residues" evidence="6">
    <location>
        <begin position="234"/>
        <end position="243"/>
    </location>
</feature>
<evidence type="ECO:0000256" key="4">
    <source>
        <dbReference type="ARBA" id="ARBA00022833"/>
    </source>
</evidence>
<proteinExistence type="predicted"/>
<evidence type="ECO:0000313" key="8">
    <source>
        <dbReference type="Ensembl" id="ENSMALP00000006492.1"/>
    </source>
</evidence>
<dbReference type="GO" id="GO:0005634">
    <property type="term" value="C:nucleus"/>
    <property type="evidence" value="ECO:0007669"/>
    <property type="project" value="UniProtKB-SubCell"/>
</dbReference>
<reference evidence="8" key="1">
    <citation type="submission" date="2025-08" db="UniProtKB">
        <authorList>
            <consortium name="Ensembl"/>
        </authorList>
    </citation>
    <scope>IDENTIFICATION</scope>
</reference>
<dbReference type="Pfam" id="PF13771">
    <property type="entry name" value="zf-HC5HC2H"/>
    <property type="match status" value="1"/>
</dbReference>
<dbReference type="InterPro" id="IPR034732">
    <property type="entry name" value="EPHD"/>
</dbReference>
<evidence type="ECO:0000256" key="5">
    <source>
        <dbReference type="ARBA" id="ARBA00023242"/>
    </source>
</evidence>
<feature type="domain" description="PHD-type" evidence="7">
    <location>
        <begin position="6"/>
        <end position="124"/>
    </location>
</feature>
<dbReference type="OrthoDB" id="512616at2759"/>
<evidence type="ECO:0000256" key="6">
    <source>
        <dbReference type="SAM" id="MobiDB-lite"/>
    </source>
</evidence>
<dbReference type="InterPro" id="IPR001965">
    <property type="entry name" value="Znf_PHD"/>
</dbReference>
<evidence type="ECO:0000256" key="2">
    <source>
        <dbReference type="ARBA" id="ARBA00022723"/>
    </source>
</evidence>
<dbReference type="PANTHER" id="PTHR12420:SF4">
    <property type="entry name" value="PHD FINGER PROTEIN 11"/>
    <property type="match status" value="1"/>
</dbReference>
<dbReference type="RefSeq" id="XP_020465194.1">
    <property type="nucleotide sequence ID" value="XM_020609538.1"/>
</dbReference>
<dbReference type="STRING" id="43700.ENSMALP00000006492"/>
<feature type="region of interest" description="Disordered" evidence="6">
    <location>
        <begin position="191"/>
        <end position="335"/>
    </location>
</feature>
<dbReference type="SMART" id="SM00249">
    <property type="entry name" value="PHD"/>
    <property type="match status" value="1"/>
</dbReference>
<dbReference type="GeneID" id="109965497"/>
<name>A0A3Q3INH9_MONAL</name>
<dbReference type="PROSITE" id="PS51805">
    <property type="entry name" value="EPHD"/>
    <property type="match status" value="1"/>
</dbReference>
<dbReference type="Ensembl" id="ENSMALT00000006629.1">
    <property type="protein sequence ID" value="ENSMALP00000006492.1"/>
    <property type="gene ID" value="ENSMALG00000004635.1"/>
</dbReference>
<dbReference type="KEGG" id="malb:109965497"/>
<dbReference type="CTD" id="51131"/>
<keyword evidence="3" id="KW-0863">Zinc-finger</keyword>
<keyword evidence="5" id="KW-0539">Nucleus</keyword>
<protein>
    <recommendedName>
        <fullName evidence="7">PHD-type domain-containing protein</fullName>
    </recommendedName>
</protein>
<accession>A0A3Q3INH9</accession>
<dbReference type="InterPro" id="IPR051188">
    <property type="entry name" value="PHD-type_Zinc_Finger"/>
</dbReference>
<feature type="compositionally biased region" description="Polar residues" evidence="6">
    <location>
        <begin position="126"/>
        <end position="144"/>
    </location>
</feature>
<evidence type="ECO:0000256" key="3">
    <source>
        <dbReference type="ARBA" id="ARBA00022771"/>
    </source>
</evidence>
<feature type="compositionally biased region" description="Basic and acidic residues" evidence="6">
    <location>
        <begin position="380"/>
        <end position="389"/>
    </location>
</feature>
<feature type="compositionally biased region" description="Acidic residues" evidence="6">
    <location>
        <begin position="366"/>
        <end position="375"/>
    </location>
</feature>
<dbReference type="PANTHER" id="PTHR12420">
    <property type="entry name" value="PHD FINGER PROTEIN"/>
    <property type="match status" value="1"/>
</dbReference>
<evidence type="ECO:0000313" key="9">
    <source>
        <dbReference type="Proteomes" id="UP000261600"/>
    </source>
</evidence>
<keyword evidence="9" id="KW-1185">Reference proteome</keyword>
<dbReference type="Gene3D" id="3.30.40.10">
    <property type="entry name" value="Zinc/RING finger domain, C3HC4 (zinc finger)"/>
    <property type="match status" value="1"/>
</dbReference>